<organism evidence="2 3">
    <name type="scientific">Kalanchoe fedtschenkoi</name>
    <name type="common">Lavender scallops</name>
    <name type="synonym">South American air plant</name>
    <dbReference type="NCBI Taxonomy" id="63787"/>
    <lineage>
        <taxon>Eukaryota</taxon>
        <taxon>Viridiplantae</taxon>
        <taxon>Streptophyta</taxon>
        <taxon>Embryophyta</taxon>
        <taxon>Tracheophyta</taxon>
        <taxon>Spermatophyta</taxon>
        <taxon>Magnoliopsida</taxon>
        <taxon>eudicotyledons</taxon>
        <taxon>Gunneridae</taxon>
        <taxon>Pentapetalae</taxon>
        <taxon>Saxifragales</taxon>
        <taxon>Crassulaceae</taxon>
        <taxon>Kalanchoe</taxon>
    </lineage>
</organism>
<sequence length="96" mass="10570">MLHGNVKLLTFPRIGNVWETGTAETSGNVGQTLRGCRSQMLRSQIHHSRRSFPDASLPDPLLRRSDPDLPSIPDASLPDCLRAGKLLPVKLWPCDG</sequence>
<reference evidence="2" key="1">
    <citation type="submission" date="2021-01" db="UniProtKB">
        <authorList>
            <consortium name="EnsemblPlants"/>
        </authorList>
    </citation>
    <scope>IDENTIFICATION</scope>
</reference>
<dbReference type="Proteomes" id="UP000594263">
    <property type="component" value="Unplaced"/>
</dbReference>
<protein>
    <submittedName>
        <fullName evidence="2">Uncharacterized protein</fullName>
    </submittedName>
</protein>
<keyword evidence="3" id="KW-1185">Reference proteome</keyword>
<evidence type="ECO:0000313" key="2">
    <source>
        <dbReference type="EnsemblPlants" id="Kaladp0834s0002.1.v1.1.CDS.1"/>
    </source>
</evidence>
<feature type="region of interest" description="Disordered" evidence="1">
    <location>
        <begin position="44"/>
        <end position="74"/>
    </location>
</feature>
<dbReference type="AlphaFoldDB" id="A0A7N0VHR2"/>
<dbReference type="EnsemblPlants" id="Kaladp0834s0002.1.v1.1">
    <property type="protein sequence ID" value="Kaladp0834s0002.1.v1.1.CDS.1"/>
    <property type="gene ID" value="Kaladp0834s0002.v1.1"/>
</dbReference>
<accession>A0A7N0VHR2</accession>
<evidence type="ECO:0000313" key="3">
    <source>
        <dbReference type="Proteomes" id="UP000594263"/>
    </source>
</evidence>
<proteinExistence type="predicted"/>
<dbReference type="Gramene" id="Kaladp0834s0002.1.v1.1">
    <property type="protein sequence ID" value="Kaladp0834s0002.1.v1.1.CDS.1"/>
    <property type="gene ID" value="Kaladp0834s0002.v1.1"/>
</dbReference>
<name>A0A7N0VHR2_KALFE</name>
<evidence type="ECO:0000256" key="1">
    <source>
        <dbReference type="SAM" id="MobiDB-lite"/>
    </source>
</evidence>